<evidence type="ECO:0000313" key="1">
    <source>
        <dbReference type="EMBL" id="RDG31038.1"/>
    </source>
</evidence>
<organism evidence="1 2">
    <name type="scientific">Streptomyces corynorhini</name>
    <dbReference type="NCBI Taxonomy" id="2282652"/>
    <lineage>
        <taxon>Bacteria</taxon>
        <taxon>Bacillati</taxon>
        <taxon>Actinomycetota</taxon>
        <taxon>Actinomycetes</taxon>
        <taxon>Kitasatosporales</taxon>
        <taxon>Streptomycetaceae</taxon>
        <taxon>Streptomyces</taxon>
    </lineage>
</organism>
<proteinExistence type="predicted"/>
<name>A0A370AN61_9ACTN</name>
<feature type="non-terminal residue" evidence="1">
    <location>
        <position position="69"/>
    </location>
</feature>
<reference evidence="1 2" key="1">
    <citation type="submission" date="2018-07" db="EMBL/GenBank/DDBJ databases">
        <title>Streptomyces species from bats.</title>
        <authorList>
            <person name="Dunlap C."/>
        </authorList>
    </citation>
    <scope>NUCLEOTIDE SEQUENCE [LARGE SCALE GENOMIC DNA]</scope>
    <source>
        <strain evidence="1 2">AC230</strain>
    </source>
</reference>
<accession>A0A370AN61</accession>
<gene>
    <name evidence="1" type="ORF">DVH02_33750</name>
</gene>
<keyword evidence="2" id="KW-1185">Reference proteome</keyword>
<dbReference type="Proteomes" id="UP000253741">
    <property type="component" value="Unassembled WGS sequence"/>
</dbReference>
<protein>
    <submittedName>
        <fullName evidence="1">Uncharacterized protein</fullName>
    </submittedName>
</protein>
<dbReference type="AlphaFoldDB" id="A0A370AN61"/>
<dbReference type="EMBL" id="QQNA01000414">
    <property type="protein sequence ID" value="RDG31038.1"/>
    <property type="molecule type" value="Genomic_DNA"/>
</dbReference>
<evidence type="ECO:0000313" key="2">
    <source>
        <dbReference type="Proteomes" id="UP000253741"/>
    </source>
</evidence>
<sequence length="69" mass="7483">MGLTELMEQGLVLVTQRLENIDSPRAQIISGRARIDLGPPPVRTELITVHYAQDPAVTTPVLTAPARPP</sequence>
<comment type="caution">
    <text evidence="1">The sequence shown here is derived from an EMBL/GenBank/DDBJ whole genome shotgun (WGS) entry which is preliminary data.</text>
</comment>